<evidence type="ECO:0000256" key="1">
    <source>
        <dbReference type="ARBA" id="ARBA00004245"/>
    </source>
</evidence>
<dbReference type="Proteomes" id="UP000663889">
    <property type="component" value="Unassembled WGS sequence"/>
</dbReference>
<dbReference type="GO" id="GO:0007018">
    <property type="term" value="P:microtubule-based movement"/>
    <property type="evidence" value="ECO:0007669"/>
    <property type="project" value="TreeGrafter"/>
</dbReference>
<evidence type="ECO:0000256" key="6">
    <source>
        <dbReference type="ARBA" id="ARBA00023175"/>
    </source>
</evidence>
<name>A0A815BUN4_9BILA</name>
<evidence type="ECO:0000256" key="3">
    <source>
        <dbReference type="ARBA" id="ARBA00022490"/>
    </source>
</evidence>
<dbReference type="InterPro" id="IPR038586">
    <property type="entry name" value="Tctex-1-like_sf"/>
</dbReference>
<organism evidence="8 10">
    <name type="scientific">Rotaria sordida</name>
    <dbReference type="NCBI Taxonomy" id="392033"/>
    <lineage>
        <taxon>Eukaryota</taxon>
        <taxon>Metazoa</taxon>
        <taxon>Spiralia</taxon>
        <taxon>Gnathifera</taxon>
        <taxon>Rotifera</taxon>
        <taxon>Eurotatoria</taxon>
        <taxon>Bdelloidea</taxon>
        <taxon>Philodinida</taxon>
        <taxon>Philodinidae</taxon>
        <taxon>Rotaria</taxon>
    </lineage>
</organism>
<keyword evidence="6" id="KW-0505">Motor protein</keyword>
<comment type="similarity">
    <text evidence="2">Belongs to the dynein light chain Tctex-type family.</text>
</comment>
<dbReference type="PANTHER" id="PTHR21255">
    <property type="entry name" value="T-COMPLEX-ASSOCIATED-TESTIS-EXPRESSED 1/ DYNEIN LIGHT CHAIN"/>
    <property type="match status" value="1"/>
</dbReference>
<dbReference type="Pfam" id="PF03645">
    <property type="entry name" value="Tctex-1"/>
    <property type="match status" value="1"/>
</dbReference>
<evidence type="ECO:0000256" key="4">
    <source>
        <dbReference type="ARBA" id="ARBA00022701"/>
    </source>
</evidence>
<proteinExistence type="inferred from homology"/>
<dbReference type="GO" id="GO:0045505">
    <property type="term" value="F:dynein intermediate chain binding"/>
    <property type="evidence" value="ECO:0007669"/>
    <property type="project" value="TreeGrafter"/>
</dbReference>
<gene>
    <name evidence="8" type="ORF">RFH988_LOCUS28398</name>
    <name evidence="9" type="ORF">SEV965_LOCUS30647</name>
</gene>
<comment type="subcellular location">
    <subcellularLocation>
        <location evidence="1">Cytoplasm</location>
        <location evidence="1">Cytoskeleton</location>
    </subcellularLocation>
</comment>
<evidence type="ECO:0000256" key="7">
    <source>
        <dbReference type="ARBA" id="ARBA00023212"/>
    </source>
</evidence>
<dbReference type="PANTHER" id="PTHR21255:SF4">
    <property type="entry name" value="DYNEIN LIGHT CHAIN TCTEX-TYPE"/>
    <property type="match status" value="1"/>
</dbReference>
<evidence type="ECO:0000313" key="9">
    <source>
        <dbReference type="EMBL" id="CAF1385612.1"/>
    </source>
</evidence>
<keyword evidence="3" id="KW-0963">Cytoplasm</keyword>
<sequence length="137" mass="15674">MDNELLPTSNCVLLPHILMLAKGSTEMTSREEDRIFTVDEISNIIKEVIERLIGNNFYEHDKVTRWTVDIVDHILTELTNLGKRFKYIVQAVIMQKNGTGLHSASSCYWNDITDGSCTVRWENKHIYAIVSVFGLSI</sequence>
<evidence type="ECO:0000313" key="10">
    <source>
        <dbReference type="Proteomes" id="UP000663882"/>
    </source>
</evidence>
<dbReference type="InterPro" id="IPR005334">
    <property type="entry name" value="Tctex-1-like"/>
</dbReference>
<keyword evidence="5" id="KW-0243">Dynein</keyword>
<dbReference type="Gene3D" id="3.30.1140.40">
    <property type="entry name" value="Tctex-1"/>
    <property type="match status" value="1"/>
</dbReference>
<comment type="caution">
    <text evidence="8">The sequence shown here is derived from an EMBL/GenBank/DDBJ whole genome shotgun (WGS) entry which is preliminary data.</text>
</comment>
<dbReference type="GO" id="GO:0005874">
    <property type="term" value="C:microtubule"/>
    <property type="evidence" value="ECO:0007669"/>
    <property type="project" value="UniProtKB-KW"/>
</dbReference>
<dbReference type="FunFam" id="3.30.1140.40:FF:000001">
    <property type="entry name" value="Dynein light chain Tctex-type 1"/>
    <property type="match status" value="1"/>
</dbReference>
<dbReference type="EMBL" id="CAJNOU010003346">
    <property type="protein sequence ID" value="CAF1385612.1"/>
    <property type="molecule type" value="Genomic_DNA"/>
</dbReference>
<dbReference type="AlphaFoldDB" id="A0A815BUN4"/>
<evidence type="ECO:0008006" key="11">
    <source>
        <dbReference type="Google" id="ProtNLM"/>
    </source>
</evidence>
<evidence type="ECO:0000256" key="2">
    <source>
        <dbReference type="ARBA" id="ARBA00005361"/>
    </source>
</evidence>
<evidence type="ECO:0000313" key="8">
    <source>
        <dbReference type="EMBL" id="CAF1275125.1"/>
    </source>
</evidence>
<dbReference type="OrthoDB" id="10059120at2759"/>
<dbReference type="GO" id="GO:0005868">
    <property type="term" value="C:cytoplasmic dynein complex"/>
    <property type="evidence" value="ECO:0007669"/>
    <property type="project" value="TreeGrafter"/>
</dbReference>
<keyword evidence="4" id="KW-0493">Microtubule</keyword>
<protein>
    <recommendedName>
        <fullName evidence="11">Dynein light chain Tctex-type 1</fullName>
    </recommendedName>
</protein>
<keyword evidence="7" id="KW-0206">Cytoskeleton</keyword>
<dbReference type="Proteomes" id="UP000663882">
    <property type="component" value="Unassembled WGS sequence"/>
</dbReference>
<reference evidence="8" key="1">
    <citation type="submission" date="2021-02" db="EMBL/GenBank/DDBJ databases">
        <authorList>
            <person name="Nowell W R."/>
        </authorList>
    </citation>
    <scope>NUCLEOTIDE SEQUENCE</scope>
</reference>
<accession>A0A815BUN4</accession>
<evidence type="ECO:0000256" key="5">
    <source>
        <dbReference type="ARBA" id="ARBA00023017"/>
    </source>
</evidence>
<dbReference type="EMBL" id="CAJNOO010002517">
    <property type="protein sequence ID" value="CAF1275125.1"/>
    <property type="molecule type" value="Genomic_DNA"/>
</dbReference>
<dbReference type="GO" id="GO:0005737">
    <property type="term" value="C:cytoplasm"/>
    <property type="evidence" value="ECO:0007669"/>
    <property type="project" value="TreeGrafter"/>
</dbReference>